<sequence>MQHAKQLYSTADVGQSLLLNSSVAKSDKKRHGLLPARRNSPCSCQSRRTADMPVVRGILNVDRSFVTDDRADKARQKWCEAAAPLERPVSIGELQAVDLVELGFSRPGSVKLLKLCMPFATPVTLFNTHERSKSFIPGDSVGLKLRPEAMSIHFSRVQDVPSLHATAPKGAAKSPPFGDSTSVTTIATVQYYHVSRITRCRLASDERRLVVRLSGETGLLMYLAFRDRALYSVAVKLIAGRCVHREGTRSEDRVNTARERVARTQVEEQPLKLNVTRAHSARVTFAAHPTW</sequence>
<name>G0UZW2_TRYCI</name>
<gene>
    <name evidence="1" type="ORF">TCIL3000_11_3310</name>
</gene>
<protein>
    <submittedName>
        <fullName evidence="1">Uncharacterized protein</fullName>
    </submittedName>
</protein>
<dbReference type="AlphaFoldDB" id="G0UZW2"/>
<organism evidence="1">
    <name type="scientific">Trypanosoma congolense (strain IL3000)</name>
    <dbReference type="NCBI Taxonomy" id="1068625"/>
    <lineage>
        <taxon>Eukaryota</taxon>
        <taxon>Discoba</taxon>
        <taxon>Euglenozoa</taxon>
        <taxon>Kinetoplastea</taxon>
        <taxon>Metakinetoplastina</taxon>
        <taxon>Trypanosomatida</taxon>
        <taxon>Trypanosomatidae</taxon>
        <taxon>Trypanosoma</taxon>
        <taxon>Nannomonas</taxon>
    </lineage>
</organism>
<dbReference type="VEuPathDB" id="TriTrypDB:TcIL3000.11.3310"/>
<dbReference type="EMBL" id="HE575324">
    <property type="protein sequence ID" value="CCC94931.1"/>
    <property type="molecule type" value="Genomic_DNA"/>
</dbReference>
<evidence type="ECO:0000313" key="1">
    <source>
        <dbReference type="EMBL" id="CCC94931.1"/>
    </source>
</evidence>
<proteinExistence type="predicted"/>
<reference evidence="1" key="1">
    <citation type="journal article" date="2012" name="Proc. Natl. Acad. Sci. U.S.A.">
        <title>Antigenic diversity is generated by distinct evolutionary mechanisms in African trypanosome species.</title>
        <authorList>
            <person name="Jackson A.P."/>
            <person name="Berry A."/>
            <person name="Aslett M."/>
            <person name="Allison H.C."/>
            <person name="Burton P."/>
            <person name="Vavrova-Anderson J."/>
            <person name="Brown R."/>
            <person name="Browne H."/>
            <person name="Corton N."/>
            <person name="Hauser H."/>
            <person name="Gamble J."/>
            <person name="Gilderthorp R."/>
            <person name="Marcello L."/>
            <person name="McQuillan J."/>
            <person name="Otto T.D."/>
            <person name="Quail M.A."/>
            <person name="Sanders M.J."/>
            <person name="van Tonder A."/>
            <person name="Ginger M.L."/>
            <person name="Field M.C."/>
            <person name="Barry J.D."/>
            <person name="Hertz-Fowler C."/>
            <person name="Berriman M."/>
        </authorList>
    </citation>
    <scope>NUCLEOTIDE SEQUENCE</scope>
    <source>
        <strain evidence="1">IL3000</strain>
    </source>
</reference>
<accession>G0UZW2</accession>